<evidence type="ECO:0000313" key="7">
    <source>
        <dbReference type="Proteomes" id="UP001626536"/>
    </source>
</evidence>
<evidence type="ECO:0000256" key="4">
    <source>
        <dbReference type="ARBA" id="ARBA00023136"/>
    </source>
</evidence>
<feature type="transmembrane region" description="Helical" evidence="5">
    <location>
        <begin position="84"/>
        <end position="104"/>
    </location>
</feature>
<accession>A0ABZ0HSL9</accession>
<protein>
    <submittedName>
        <fullName evidence="6">MAPEG family protein</fullName>
    </submittedName>
</protein>
<dbReference type="Pfam" id="PF01124">
    <property type="entry name" value="MAPEG"/>
    <property type="match status" value="1"/>
</dbReference>
<keyword evidence="3 5" id="KW-1133">Transmembrane helix</keyword>
<keyword evidence="4 5" id="KW-0472">Membrane</keyword>
<dbReference type="InterPro" id="IPR001129">
    <property type="entry name" value="Membr-assoc_MAPEG"/>
</dbReference>
<proteinExistence type="predicted"/>
<dbReference type="Gene3D" id="1.20.120.550">
    <property type="entry name" value="Membrane associated eicosanoid/glutathione metabolism-like domain"/>
    <property type="match status" value="1"/>
</dbReference>
<name>A0ABZ0HSL9_9HYPH</name>
<feature type="transmembrane region" description="Helical" evidence="5">
    <location>
        <begin position="110"/>
        <end position="127"/>
    </location>
</feature>
<keyword evidence="7" id="KW-1185">Reference proteome</keyword>
<evidence type="ECO:0000256" key="1">
    <source>
        <dbReference type="ARBA" id="ARBA00004370"/>
    </source>
</evidence>
<dbReference type="RefSeq" id="WP_407339655.1">
    <property type="nucleotide sequence ID" value="NZ_CP136862.1"/>
</dbReference>
<reference evidence="6 7" key="1">
    <citation type="submission" date="2023-10" db="EMBL/GenBank/DDBJ databases">
        <title>Novel methanotroph of the genus Methylocapsa from a subarctic wetland.</title>
        <authorList>
            <person name="Belova S.E."/>
            <person name="Oshkin I.Y."/>
            <person name="Miroshnikov K."/>
            <person name="Dedysh S.N."/>
        </authorList>
    </citation>
    <scope>NUCLEOTIDE SEQUENCE [LARGE SCALE GENOMIC DNA]</scope>
    <source>
        <strain evidence="6 7">RX1</strain>
    </source>
</reference>
<comment type="subcellular location">
    <subcellularLocation>
        <location evidence="1">Membrane</location>
    </subcellularLocation>
</comment>
<evidence type="ECO:0000256" key="2">
    <source>
        <dbReference type="ARBA" id="ARBA00022692"/>
    </source>
</evidence>
<evidence type="ECO:0000256" key="5">
    <source>
        <dbReference type="SAM" id="Phobius"/>
    </source>
</evidence>
<dbReference type="SUPFAM" id="SSF161084">
    <property type="entry name" value="MAPEG domain-like"/>
    <property type="match status" value="1"/>
</dbReference>
<sequence>MTIELKLLVWTVALAFAQMLIAVVGAAQEVGIEELAGNREYTPKLTGWAERARKGHLNILENLALFAPLVLVAQIAGRTNETTALGAEIFFFARLLYVFVFAAGVPYLRTLVWTVSVIGLILIFSQLL</sequence>
<keyword evidence="2 5" id="KW-0812">Transmembrane</keyword>
<dbReference type="InterPro" id="IPR023352">
    <property type="entry name" value="MAPEG-like_dom_sf"/>
</dbReference>
<feature type="transmembrane region" description="Helical" evidence="5">
    <location>
        <begin position="59"/>
        <end position="77"/>
    </location>
</feature>
<organism evidence="6 7">
    <name type="scientific">Methylocapsa polymorpha</name>
    <dbReference type="NCBI Taxonomy" id="3080828"/>
    <lineage>
        <taxon>Bacteria</taxon>
        <taxon>Pseudomonadati</taxon>
        <taxon>Pseudomonadota</taxon>
        <taxon>Alphaproteobacteria</taxon>
        <taxon>Hyphomicrobiales</taxon>
        <taxon>Beijerinckiaceae</taxon>
        <taxon>Methylocapsa</taxon>
    </lineage>
</organism>
<dbReference type="PANTHER" id="PTHR35371">
    <property type="entry name" value="INNER MEMBRANE PROTEIN"/>
    <property type="match status" value="1"/>
</dbReference>
<dbReference type="Proteomes" id="UP001626536">
    <property type="component" value="Chromosome"/>
</dbReference>
<evidence type="ECO:0000313" key="6">
    <source>
        <dbReference type="EMBL" id="WOJ90208.1"/>
    </source>
</evidence>
<dbReference type="EMBL" id="CP136862">
    <property type="protein sequence ID" value="WOJ90208.1"/>
    <property type="molecule type" value="Genomic_DNA"/>
</dbReference>
<evidence type="ECO:0000256" key="3">
    <source>
        <dbReference type="ARBA" id="ARBA00022989"/>
    </source>
</evidence>
<gene>
    <name evidence="6" type="ORF">RZS28_02575</name>
</gene>
<dbReference type="PANTHER" id="PTHR35371:SF1">
    <property type="entry name" value="BLR7753 PROTEIN"/>
    <property type="match status" value="1"/>
</dbReference>